<sequence>MVRGSKVVVKGIIAKKLLEITPIVIADFENVVYECGCSSNSWETYYFNYNEFYEKLYQL</sequence>
<dbReference type="EMBL" id="JABWDY010034563">
    <property type="protein sequence ID" value="KAF5182565.1"/>
    <property type="molecule type" value="Genomic_DNA"/>
</dbReference>
<evidence type="ECO:0000313" key="1">
    <source>
        <dbReference type="EMBL" id="KAF5182565.1"/>
    </source>
</evidence>
<keyword evidence="2" id="KW-1185">Reference proteome</keyword>
<name>A0A7J6VEB9_THATH</name>
<gene>
    <name evidence="1" type="ORF">FRX31_027840</name>
</gene>
<comment type="caution">
    <text evidence="1">The sequence shown here is derived from an EMBL/GenBank/DDBJ whole genome shotgun (WGS) entry which is preliminary data.</text>
</comment>
<proteinExistence type="predicted"/>
<dbReference type="AlphaFoldDB" id="A0A7J6VEB9"/>
<dbReference type="Proteomes" id="UP000554482">
    <property type="component" value="Unassembled WGS sequence"/>
</dbReference>
<organism evidence="1 2">
    <name type="scientific">Thalictrum thalictroides</name>
    <name type="common">Rue-anemone</name>
    <name type="synonym">Anemone thalictroides</name>
    <dbReference type="NCBI Taxonomy" id="46969"/>
    <lineage>
        <taxon>Eukaryota</taxon>
        <taxon>Viridiplantae</taxon>
        <taxon>Streptophyta</taxon>
        <taxon>Embryophyta</taxon>
        <taxon>Tracheophyta</taxon>
        <taxon>Spermatophyta</taxon>
        <taxon>Magnoliopsida</taxon>
        <taxon>Ranunculales</taxon>
        <taxon>Ranunculaceae</taxon>
        <taxon>Thalictroideae</taxon>
        <taxon>Thalictrum</taxon>
    </lineage>
</organism>
<evidence type="ECO:0000313" key="2">
    <source>
        <dbReference type="Proteomes" id="UP000554482"/>
    </source>
</evidence>
<protein>
    <submittedName>
        <fullName evidence="1">Uncharacterized protein</fullName>
    </submittedName>
</protein>
<accession>A0A7J6VEB9</accession>
<reference evidence="1 2" key="1">
    <citation type="submission" date="2020-06" db="EMBL/GenBank/DDBJ databases">
        <title>Transcriptomic and genomic resources for Thalictrum thalictroides and T. hernandezii: Facilitating candidate gene discovery in an emerging model plant lineage.</title>
        <authorList>
            <person name="Arias T."/>
            <person name="Riano-Pachon D.M."/>
            <person name="Di Stilio V.S."/>
        </authorList>
    </citation>
    <scope>NUCLEOTIDE SEQUENCE [LARGE SCALE GENOMIC DNA]</scope>
    <source>
        <strain evidence="2">cv. WT478/WT964</strain>
        <tissue evidence="1">Leaves</tissue>
    </source>
</reference>